<dbReference type="PANTHER" id="PTHR31232">
    <property type="match status" value="1"/>
</dbReference>
<keyword evidence="5 6" id="KW-0732">Signal</keyword>
<protein>
    <recommendedName>
        <fullName evidence="6">S-protein homolog</fullName>
    </recommendedName>
</protein>
<accession>A0AAD8LAR5</accession>
<dbReference type="InterPro" id="IPR010264">
    <property type="entry name" value="Self-incomp_S1"/>
</dbReference>
<keyword evidence="8" id="KW-1185">Reference proteome</keyword>
<feature type="signal peptide" evidence="6">
    <location>
        <begin position="1"/>
        <end position="19"/>
    </location>
</feature>
<dbReference type="GO" id="GO:0005576">
    <property type="term" value="C:extracellular region"/>
    <property type="evidence" value="ECO:0007669"/>
    <property type="project" value="UniProtKB-SubCell"/>
</dbReference>
<dbReference type="EMBL" id="JAUHHV010000001">
    <property type="protein sequence ID" value="KAK1434967.1"/>
    <property type="molecule type" value="Genomic_DNA"/>
</dbReference>
<keyword evidence="3 6" id="KW-0713">Self-incompatibility</keyword>
<proteinExistence type="inferred from homology"/>
<comment type="similarity">
    <text evidence="2 6">Belongs to the plant self-incompatibility (S1) protein family.</text>
</comment>
<comment type="caution">
    <text evidence="7">The sequence shown here is derived from an EMBL/GenBank/DDBJ whole genome shotgun (WGS) entry which is preliminary data.</text>
</comment>
<keyword evidence="4 6" id="KW-0964">Secreted</keyword>
<dbReference type="Proteomes" id="UP001229421">
    <property type="component" value="Unassembled WGS sequence"/>
</dbReference>
<evidence type="ECO:0000256" key="4">
    <source>
        <dbReference type="ARBA" id="ARBA00022525"/>
    </source>
</evidence>
<dbReference type="GO" id="GO:0060320">
    <property type="term" value="P:rejection of self pollen"/>
    <property type="evidence" value="ECO:0007669"/>
    <property type="project" value="UniProtKB-KW"/>
</dbReference>
<comment type="subcellular location">
    <subcellularLocation>
        <location evidence="1 6">Secreted</location>
    </subcellularLocation>
</comment>
<dbReference type="AlphaFoldDB" id="A0AAD8LAR5"/>
<name>A0AAD8LAR5_TARER</name>
<evidence type="ECO:0000256" key="5">
    <source>
        <dbReference type="ARBA" id="ARBA00022729"/>
    </source>
</evidence>
<evidence type="ECO:0000256" key="3">
    <source>
        <dbReference type="ARBA" id="ARBA00022471"/>
    </source>
</evidence>
<dbReference type="PANTHER" id="PTHR31232:SF155">
    <property type="entry name" value="PLANT SELF-INCOMPATIBILITY PROTEIN S1 FAMILY"/>
    <property type="match status" value="1"/>
</dbReference>
<evidence type="ECO:0000256" key="1">
    <source>
        <dbReference type="ARBA" id="ARBA00004613"/>
    </source>
</evidence>
<evidence type="ECO:0000256" key="2">
    <source>
        <dbReference type="ARBA" id="ARBA00005581"/>
    </source>
</evidence>
<evidence type="ECO:0000256" key="6">
    <source>
        <dbReference type="RuleBase" id="RU367044"/>
    </source>
</evidence>
<feature type="chain" id="PRO_5041783047" description="S-protein homolog" evidence="6">
    <location>
        <begin position="20"/>
        <end position="148"/>
    </location>
</feature>
<evidence type="ECO:0000313" key="7">
    <source>
        <dbReference type="EMBL" id="KAK1434967.1"/>
    </source>
</evidence>
<organism evidence="7 8">
    <name type="scientific">Tagetes erecta</name>
    <name type="common">African marigold</name>
    <dbReference type="NCBI Taxonomy" id="13708"/>
    <lineage>
        <taxon>Eukaryota</taxon>
        <taxon>Viridiplantae</taxon>
        <taxon>Streptophyta</taxon>
        <taxon>Embryophyta</taxon>
        <taxon>Tracheophyta</taxon>
        <taxon>Spermatophyta</taxon>
        <taxon>Magnoliopsida</taxon>
        <taxon>eudicotyledons</taxon>
        <taxon>Gunneridae</taxon>
        <taxon>Pentapetalae</taxon>
        <taxon>asterids</taxon>
        <taxon>campanulids</taxon>
        <taxon>Asterales</taxon>
        <taxon>Asteraceae</taxon>
        <taxon>Asteroideae</taxon>
        <taxon>Heliantheae alliance</taxon>
        <taxon>Tageteae</taxon>
        <taxon>Tagetes</taxon>
    </lineage>
</organism>
<gene>
    <name evidence="7" type="ORF">QVD17_00722</name>
</gene>
<reference evidence="7" key="1">
    <citation type="journal article" date="2023" name="bioRxiv">
        <title>Improved chromosome-level genome assembly for marigold (Tagetes erecta).</title>
        <authorList>
            <person name="Jiang F."/>
            <person name="Yuan L."/>
            <person name="Wang S."/>
            <person name="Wang H."/>
            <person name="Xu D."/>
            <person name="Wang A."/>
            <person name="Fan W."/>
        </authorList>
    </citation>
    <scope>NUCLEOTIDE SEQUENCE</scope>
    <source>
        <strain evidence="7">WSJ</strain>
        <tissue evidence="7">Leaf</tissue>
    </source>
</reference>
<dbReference type="Pfam" id="PF05938">
    <property type="entry name" value="Self-incomp_S1"/>
    <property type="match status" value="1"/>
</dbReference>
<evidence type="ECO:0000313" key="8">
    <source>
        <dbReference type="Proteomes" id="UP001229421"/>
    </source>
</evidence>
<sequence length="148" mass="17594">MGKLLSLLVITLNLFYTNGLVANKDVTPLCFMSSYIIHIKSNVNNLMLHCQSKDDDLGPVTRNAGEEFDIRFCINVWRTTLFYCHFNWQSKHQMFDVFALKKKKVPEYCYARSFGKLDCYWWVKDDGFYVPLSNEHTPNNWVKRYDWE</sequence>